<reference evidence="1" key="1">
    <citation type="journal article" date="2021" name="PeerJ">
        <title>Extensive microbial diversity within the chicken gut microbiome revealed by metagenomics and culture.</title>
        <authorList>
            <person name="Gilroy R."/>
            <person name="Ravi A."/>
            <person name="Getino M."/>
            <person name="Pursley I."/>
            <person name="Horton D.L."/>
            <person name="Alikhan N.F."/>
            <person name="Baker D."/>
            <person name="Gharbi K."/>
            <person name="Hall N."/>
            <person name="Watson M."/>
            <person name="Adriaenssens E.M."/>
            <person name="Foster-Nyarko E."/>
            <person name="Jarju S."/>
            <person name="Secka A."/>
            <person name="Antonio M."/>
            <person name="Oren A."/>
            <person name="Chaudhuri R.R."/>
            <person name="La Ragione R."/>
            <person name="Hildebrand F."/>
            <person name="Pallen M.J."/>
        </authorList>
    </citation>
    <scope>NUCLEOTIDE SEQUENCE</scope>
    <source>
        <strain evidence="1">ChiSxjej3B15-1167</strain>
    </source>
</reference>
<gene>
    <name evidence="1" type="ORF">H9849_01915</name>
</gene>
<organism evidence="1 2">
    <name type="scientific">Candidatus Anaerobutyricum stercoripullorum</name>
    <dbReference type="NCBI Taxonomy" id="2838456"/>
    <lineage>
        <taxon>Bacteria</taxon>
        <taxon>Bacillati</taxon>
        <taxon>Bacillota</taxon>
        <taxon>Clostridia</taxon>
        <taxon>Lachnospirales</taxon>
        <taxon>Lachnospiraceae</taxon>
        <taxon>Anaerobutyricum</taxon>
    </lineage>
</organism>
<name>A0A9D2BDR5_9FIRM</name>
<evidence type="ECO:0000313" key="1">
    <source>
        <dbReference type="EMBL" id="HIX71757.1"/>
    </source>
</evidence>
<dbReference type="Proteomes" id="UP000886805">
    <property type="component" value="Unassembled WGS sequence"/>
</dbReference>
<protein>
    <submittedName>
        <fullName evidence="1">Uncharacterized protein</fullName>
    </submittedName>
</protein>
<proteinExistence type="predicted"/>
<accession>A0A9D2BDR5</accession>
<sequence length="281" mass="32247">MSGIVIALLVLVIAAAVVVMVAKGHSRKNGRGQETEGTARVRDLKVDAVEMKRKKEPVKEDPEVTAAKKELYQYLTQVIKKMFLQYRRGSFHTFTRMNVPSESVQKHYDKIRQSLTPQSAAILDDLFACIDMEGNEEKKPGEVRDPEKLKSVFVRMTLPFYPVYYDKLDGVRYTSLLNQTMLNLFHRLTGKKFRLGYKNRYPSGVTAYRWNGNRYQVYAQDGSMLCDAVFQDGKVWEGFARLPEEGPGEEDWELVRAGTFREGAFVDGTLQYIYRKKCGQI</sequence>
<reference evidence="1" key="2">
    <citation type="submission" date="2021-04" db="EMBL/GenBank/DDBJ databases">
        <authorList>
            <person name="Gilroy R."/>
        </authorList>
    </citation>
    <scope>NUCLEOTIDE SEQUENCE</scope>
    <source>
        <strain evidence="1">ChiSxjej3B15-1167</strain>
    </source>
</reference>
<dbReference type="EMBL" id="DXEQ01000054">
    <property type="protein sequence ID" value="HIX71757.1"/>
    <property type="molecule type" value="Genomic_DNA"/>
</dbReference>
<dbReference type="AlphaFoldDB" id="A0A9D2BDR5"/>
<comment type="caution">
    <text evidence="1">The sequence shown here is derived from an EMBL/GenBank/DDBJ whole genome shotgun (WGS) entry which is preliminary data.</text>
</comment>
<evidence type="ECO:0000313" key="2">
    <source>
        <dbReference type="Proteomes" id="UP000886805"/>
    </source>
</evidence>